<keyword evidence="14" id="KW-0511">Multifunctional enzyme</keyword>
<comment type="caution">
    <text evidence="21">The sequence shown here is derived from an EMBL/GenBank/DDBJ whole genome shotgun (WGS) entry which is preliminary data.</text>
</comment>
<dbReference type="GO" id="GO:0071555">
    <property type="term" value="P:cell wall organization"/>
    <property type="evidence" value="ECO:0007669"/>
    <property type="project" value="UniProtKB-KW"/>
</dbReference>
<evidence type="ECO:0000259" key="19">
    <source>
        <dbReference type="Pfam" id="PF00905"/>
    </source>
</evidence>
<keyword evidence="12 18" id="KW-1133">Transmembrane helix</keyword>
<evidence type="ECO:0000256" key="14">
    <source>
        <dbReference type="ARBA" id="ARBA00023268"/>
    </source>
</evidence>
<evidence type="ECO:0000256" key="9">
    <source>
        <dbReference type="ARBA" id="ARBA00022801"/>
    </source>
</evidence>
<dbReference type="GO" id="GO:0006508">
    <property type="term" value="P:proteolysis"/>
    <property type="evidence" value="ECO:0007669"/>
    <property type="project" value="UniProtKB-KW"/>
</dbReference>
<dbReference type="InterPro" id="IPR001264">
    <property type="entry name" value="Glyco_trans_51"/>
</dbReference>
<dbReference type="Proteomes" id="UP000245624">
    <property type="component" value="Unassembled WGS sequence"/>
</dbReference>
<comment type="catalytic activity">
    <reaction evidence="16">
        <text>Preferential cleavage: (Ac)2-L-Lys-D-Ala-|-D-Ala. Also transpeptidation of peptidyl-alanyl moieties that are N-acyl substituents of D-alanine.</text>
        <dbReference type="EC" id="3.4.16.4"/>
    </reaction>
</comment>
<dbReference type="Pfam" id="PF00912">
    <property type="entry name" value="Transgly"/>
    <property type="match status" value="1"/>
</dbReference>
<comment type="similarity">
    <text evidence="2">In the N-terminal section; belongs to the glycosyltransferase 51 family.</text>
</comment>
<gene>
    <name evidence="21" type="ORF">DLJ74_15090</name>
</gene>
<evidence type="ECO:0000256" key="3">
    <source>
        <dbReference type="ARBA" id="ARBA00022475"/>
    </source>
</evidence>
<dbReference type="PANTHER" id="PTHR32282:SF32">
    <property type="entry name" value="PENICILLIN-BINDING PROTEIN 2A"/>
    <property type="match status" value="1"/>
</dbReference>
<feature type="domain" description="Glycosyl transferase family 51" evidence="20">
    <location>
        <begin position="58"/>
        <end position="232"/>
    </location>
</feature>
<dbReference type="GO" id="GO:0008955">
    <property type="term" value="F:peptidoglycan glycosyltransferase activity"/>
    <property type="evidence" value="ECO:0007669"/>
    <property type="project" value="UniProtKB-EC"/>
</dbReference>
<dbReference type="GO" id="GO:0030288">
    <property type="term" value="C:outer membrane-bounded periplasmic space"/>
    <property type="evidence" value="ECO:0007669"/>
    <property type="project" value="TreeGrafter"/>
</dbReference>
<keyword evidence="5" id="KW-0645">Protease</keyword>
<dbReference type="SUPFAM" id="SSF56601">
    <property type="entry name" value="beta-lactamase/transpeptidase-like"/>
    <property type="match status" value="1"/>
</dbReference>
<keyword evidence="4" id="KW-0121">Carboxypeptidase</keyword>
<evidence type="ECO:0000256" key="6">
    <source>
        <dbReference type="ARBA" id="ARBA00022676"/>
    </source>
</evidence>
<evidence type="ECO:0000256" key="17">
    <source>
        <dbReference type="ARBA" id="ARBA00049902"/>
    </source>
</evidence>
<dbReference type="OrthoDB" id="9766909at2"/>
<evidence type="ECO:0000256" key="18">
    <source>
        <dbReference type="SAM" id="Phobius"/>
    </source>
</evidence>
<evidence type="ECO:0000256" key="1">
    <source>
        <dbReference type="ARBA" id="ARBA00007090"/>
    </source>
</evidence>
<comment type="similarity">
    <text evidence="1">In the C-terminal section; belongs to the transpeptidase family.</text>
</comment>
<dbReference type="GO" id="GO:0009002">
    <property type="term" value="F:serine-type D-Ala-D-Ala carboxypeptidase activity"/>
    <property type="evidence" value="ECO:0007669"/>
    <property type="project" value="UniProtKB-EC"/>
</dbReference>
<reference evidence="21 22" key="1">
    <citation type="submission" date="2018-05" db="EMBL/GenBank/DDBJ databases">
        <title>Genomic analysis of Gracilibacillus dipsosauri DD1 reveals novel features of a salt-tolerant amylase.</title>
        <authorList>
            <person name="Deutch C.E."/>
            <person name="Yang S."/>
        </authorList>
    </citation>
    <scope>NUCLEOTIDE SEQUENCE [LARGE SCALE GENOMIC DNA]</scope>
    <source>
        <strain evidence="21 22">DD1</strain>
    </source>
</reference>
<accession>A0A317KWE6</accession>
<evidence type="ECO:0000256" key="15">
    <source>
        <dbReference type="ARBA" id="ARBA00023316"/>
    </source>
</evidence>
<organism evidence="21 22">
    <name type="scientific">Gracilibacillus dipsosauri</name>
    <dbReference type="NCBI Taxonomy" id="178340"/>
    <lineage>
        <taxon>Bacteria</taxon>
        <taxon>Bacillati</taxon>
        <taxon>Bacillota</taxon>
        <taxon>Bacilli</taxon>
        <taxon>Bacillales</taxon>
        <taxon>Bacillaceae</taxon>
        <taxon>Gracilibacillus</taxon>
    </lineage>
</organism>
<evidence type="ECO:0000256" key="8">
    <source>
        <dbReference type="ARBA" id="ARBA00022692"/>
    </source>
</evidence>
<evidence type="ECO:0000256" key="10">
    <source>
        <dbReference type="ARBA" id="ARBA00022960"/>
    </source>
</evidence>
<protein>
    <submittedName>
        <fullName evidence="21">Penicillin-binding protein</fullName>
    </submittedName>
</protein>
<dbReference type="Pfam" id="PF00905">
    <property type="entry name" value="Transpeptidase"/>
    <property type="match status" value="1"/>
</dbReference>
<keyword evidence="13 18" id="KW-0472">Membrane</keyword>
<keyword evidence="7" id="KW-0808">Transferase</keyword>
<keyword evidence="11" id="KW-0573">Peptidoglycan synthesis</keyword>
<evidence type="ECO:0000256" key="2">
    <source>
        <dbReference type="ARBA" id="ARBA00007739"/>
    </source>
</evidence>
<dbReference type="SUPFAM" id="SSF53955">
    <property type="entry name" value="Lysozyme-like"/>
    <property type="match status" value="1"/>
</dbReference>
<dbReference type="InterPro" id="IPR036950">
    <property type="entry name" value="PBP_transglycosylase"/>
</dbReference>
<keyword evidence="22" id="KW-1185">Reference proteome</keyword>
<keyword evidence="3" id="KW-1003">Cell membrane</keyword>
<proteinExistence type="inferred from homology"/>
<feature type="transmembrane region" description="Helical" evidence="18">
    <location>
        <begin position="12"/>
        <end position="40"/>
    </location>
</feature>
<comment type="catalytic activity">
    <reaction evidence="17">
        <text>[GlcNAc-(1-&gt;4)-Mur2Ac(oyl-L-Ala-gamma-D-Glu-L-Lys-D-Ala-D-Ala)](n)-di-trans,octa-cis-undecaprenyl diphosphate + beta-D-GlcNAc-(1-&gt;4)-Mur2Ac(oyl-L-Ala-gamma-D-Glu-L-Lys-D-Ala-D-Ala)-di-trans,octa-cis-undecaprenyl diphosphate = [GlcNAc-(1-&gt;4)-Mur2Ac(oyl-L-Ala-gamma-D-Glu-L-Lys-D-Ala-D-Ala)](n+1)-di-trans,octa-cis-undecaprenyl diphosphate + di-trans,octa-cis-undecaprenyl diphosphate + H(+)</text>
        <dbReference type="Rhea" id="RHEA:23708"/>
        <dbReference type="Rhea" id="RHEA-COMP:9602"/>
        <dbReference type="Rhea" id="RHEA-COMP:9603"/>
        <dbReference type="ChEBI" id="CHEBI:15378"/>
        <dbReference type="ChEBI" id="CHEBI:58405"/>
        <dbReference type="ChEBI" id="CHEBI:60033"/>
        <dbReference type="ChEBI" id="CHEBI:78435"/>
        <dbReference type="EC" id="2.4.99.28"/>
    </reaction>
</comment>
<keyword evidence="6" id="KW-0328">Glycosyltransferase</keyword>
<dbReference type="PANTHER" id="PTHR32282">
    <property type="entry name" value="BINDING PROTEIN TRANSPEPTIDASE, PUTATIVE-RELATED"/>
    <property type="match status" value="1"/>
</dbReference>
<evidence type="ECO:0000256" key="16">
    <source>
        <dbReference type="ARBA" id="ARBA00034000"/>
    </source>
</evidence>
<evidence type="ECO:0000256" key="7">
    <source>
        <dbReference type="ARBA" id="ARBA00022679"/>
    </source>
</evidence>
<evidence type="ECO:0000256" key="4">
    <source>
        <dbReference type="ARBA" id="ARBA00022645"/>
    </source>
</evidence>
<keyword evidence="15" id="KW-0961">Cell wall biogenesis/degradation</keyword>
<evidence type="ECO:0000256" key="13">
    <source>
        <dbReference type="ARBA" id="ARBA00023136"/>
    </source>
</evidence>
<sequence>MQNSWVMIKRFKVLVIIFTAMIFFAFCGYLFLLFGGSLVFNEAATYLPQTSKVVTEDGTILGKLYSENREYVSIDEIPEHVEAAFLSLEDKDFYEHSGISFPAVARALYRDILAMSKVEGGSTITQQLAKNLFLVNDKTWMRKTKEVMASIYLERNYSKEKILELYLNEVYFAHGIYGVGTAADYFFGKDISELTIDEGALLAAMVKAPNTYSPYIDKEKAKERRDLALSQMEKYGEISTEEMLSFQAKTINVQTHEQEEEPWLDDYFDHVLKEVEYVYGLSREALKRGGYTIEVYMDPLMQKIAYQKMLDDSFFQASNQKVDGTFVLMEQESGHLKALIAGRDFSFSEINQLHVAKQPGSIMKPLAVYGPAMQLGEYKPYDLLLDKDIDYDGYHVKNADGQYDGQVTMYEAINQSKNAPAVWLLDQIGIDYSKAVLEKMNLTIKDKGLAIALGGLEKGLTPIEITEAYRTFIHRGQWTESRSIQSITDSSGEIITPQEQKTTEIFNQQVAWNMVRMLEGVVQTGTAQNGDFSKALAGKTGSTEHPHSPGNIKDAWFAGFTPDYVMSAWIGFSEAPAENYLTTGSEAPTRLTKSILQEIDKHHSLKQNFEKPNQVKELPKPIGELPVITDLSTSIEFGGFTVIQGELNWTVADDERIVYQIYEQREEKDKLVGEVKGKGNYTVGLGDVFQSKQYYVVPYNPLTEQSGQPSNITTFRE</sequence>
<dbReference type="InterPro" id="IPR050396">
    <property type="entry name" value="Glycosyltr_51/Transpeptidase"/>
</dbReference>
<keyword evidence="10" id="KW-0133">Cell shape</keyword>
<dbReference type="Gene3D" id="3.40.710.10">
    <property type="entry name" value="DD-peptidase/beta-lactamase superfamily"/>
    <property type="match status" value="1"/>
</dbReference>
<name>A0A317KWE6_9BACI</name>
<dbReference type="FunFam" id="1.10.3810.10:FF:000001">
    <property type="entry name" value="Penicillin-binding protein 1A"/>
    <property type="match status" value="1"/>
</dbReference>
<dbReference type="NCBIfam" id="TIGR02074">
    <property type="entry name" value="PBP_1a_fam"/>
    <property type="match status" value="1"/>
</dbReference>
<keyword evidence="8 18" id="KW-0812">Transmembrane</keyword>
<dbReference type="GO" id="GO:0009252">
    <property type="term" value="P:peptidoglycan biosynthetic process"/>
    <property type="evidence" value="ECO:0007669"/>
    <property type="project" value="UniProtKB-KW"/>
</dbReference>
<evidence type="ECO:0000256" key="12">
    <source>
        <dbReference type="ARBA" id="ARBA00022989"/>
    </source>
</evidence>
<evidence type="ECO:0000259" key="20">
    <source>
        <dbReference type="Pfam" id="PF00912"/>
    </source>
</evidence>
<dbReference type="GO" id="GO:0008658">
    <property type="term" value="F:penicillin binding"/>
    <property type="evidence" value="ECO:0007669"/>
    <property type="project" value="InterPro"/>
</dbReference>
<dbReference type="AlphaFoldDB" id="A0A317KWE6"/>
<feature type="domain" description="Penicillin-binding protein transpeptidase" evidence="19">
    <location>
        <begin position="324"/>
        <end position="565"/>
    </location>
</feature>
<evidence type="ECO:0000256" key="5">
    <source>
        <dbReference type="ARBA" id="ARBA00022670"/>
    </source>
</evidence>
<dbReference type="InterPro" id="IPR012338">
    <property type="entry name" value="Beta-lactam/transpept-like"/>
</dbReference>
<dbReference type="GO" id="GO:0008360">
    <property type="term" value="P:regulation of cell shape"/>
    <property type="evidence" value="ECO:0007669"/>
    <property type="project" value="UniProtKB-KW"/>
</dbReference>
<dbReference type="EMBL" id="QGTD01000013">
    <property type="protein sequence ID" value="PWU67801.1"/>
    <property type="molecule type" value="Genomic_DNA"/>
</dbReference>
<keyword evidence="9" id="KW-0378">Hydrolase</keyword>
<evidence type="ECO:0000256" key="11">
    <source>
        <dbReference type="ARBA" id="ARBA00022984"/>
    </source>
</evidence>
<dbReference type="InterPro" id="IPR023346">
    <property type="entry name" value="Lysozyme-like_dom_sf"/>
</dbReference>
<dbReference type="Gene3D" id="1.10.3810.10">
    <property type="entry name" value="Biosynthetic peptidoglycan transglycosylase-like"/>
    <property type="match status" value="1"/>
</dbReference>
<evidence type="ECO:0000313" key="22">
    <source>
        <dbReference type="Proteomes" id="UP000245624"/>
    </source>
</evidence>
<dbReference type="InterPro" id="IPR001460">
    <property type="entry name" value="PCN-bd_Tpept"/>
</dbReference>
<evidence type="ECO:0000313" key="21">
    <source>
        <dbReference type="EMBL" id="PWU67801.1"/>
    </source>
</evidence>